<dbReference type="Proteomes" id="UP001515480">
    <property type="component" value="Unassembled WGS sequence"/>
</dbReference>
<feature type="transmembrane region" description="Helical" evidence="2">
    <location>
        <begin position="301"/>
        <end position="323"/>
    </location>
</feature>
<gene>
    <name evidence="4" type="ORF">AB1Y20_008736</name>
</gene>
<protein>
    <recommendedName>
        <fullName evidence="3">C2 domain-containing protein</fullName>
    </recommendedName>
</protein>
<organism evidence="4 5">
    <name type="scientific">Prymnesium parvum</name>
    <name type="common">Toxic golden alga</name>
    <dbReference type="NCBI Taxonomy" id="97485"/>
    <lineage>
        <taxon>Eukaryota</taxon>
        <taxon>Haptista</taxon>
        <taxon>Haptophyta</taxon>
        <taxon>Prymnesiophyceae</taxon>
        <taxon>Prymnesiales</taxon>
        <taxon>Prymnesiaceae</taxon>
        <taxon>Prymnesium</taxon>
    </lineage>
</organism>
<dbReference type="PANTHER" id="PTHR46980:SF2">
    <property type="entry name" value="TRICALBIN-1-RELATED"/>
    <property type="match status" value="1"/>
</dbReference>
<feature type="transmembrane region" description="Helical" evidence="2">
    <location>
        <begin position="351"/>
        <end position="369"/>
    </location>
</feature>
<dbReference type="InterPro" id="IPR052455">
    <property type="entry name" value="Tricalbin_domain"/>
</dbReference>
<name>A0AB34ITY0_PRYPA</name>
<dbReference type="Pfam" id="PF00168">
    <property type="entry name" value="C2"/>
    <property type="match status" value="1"/>
</dbReference>
<feature type="region of interest" description="Disordered" evidence="1">
    <location>
        <begin position="187"/>
        <end position="257"/>
    </location>
</feature>
<dbReference type="InterPro" id="IPR000008">
    <property type="entry name" value="C2_dom"/>
</dbReference>
<feature type="compositionally biased region" description="Pro residues" evidence="1">
    <location>
        <begin position="153"/>
        <end position="165"/>
    </location>
</feature>
<dbReference type="PROSITE" id="PS50004">
    <property type="entry name" value="C2"/>
    <property type="match status" value="1"/>
</dbReference>
<dbReference type="SUPFAM" id="SSF49562">
    <property type="entry name" value="C2 domain (Calcium/lipid-binding domain, CaLB)"/>
    <property type="match status" value="1"/>
</dbReference>
<feature type="domain" description="C2" evidence="3">
    <location>
        <begin position="1"/>
        <end position="114"/>
    </location>
</feature>
<keyword evidence="5" id="KW-1185">Reference proteome</keyword>
<keyword evidence="2" id="KW-0812">Transmembrane</keyword>
<evidence type="ECO:0000259" key="3">
    <source>
        <dbReference type="PROSITE" id="PS50004"/>
    </source>
</evidence>
<keyword evidence="2" id="KW-0472">Membrane</keyword>
<feature type="compositionally biased region" description="Polar residues" evidence="1">
    <location>
        <begin position="408"/>
        <end position="426"/>
    </location>
</feature>
<evidence type="ECO:0000313" key="4">
    <source>
        <dbReference type="EMBL" id="KAL1504969.1"/>
    </source>
</evidence>
<dbReference type="CDD" id="cd00030">
    <property type="entry name" value="C2"/>
    <property type="match status" value="1"/>
</dbReference>
<reference evidence="4 5" key="1">
    <citation type="journal article" date="2024" name="Science">
        <title>Giant polyketide synthase enzymes in the biosynthesis of giant marine polyether toxins.</title>
        <authorList>
            <person name="Fallon T.R."/>
            <person name="Shende V.V."/>
            <person name="Wierzbicki I.H."/>
            <person name="Pendleton A.L."/>
            <person name="Watervoot N.F."/>
            <person name="Auber R.P."/>
            <person name="Gonzalez D.J."/>
            <person name="Wisecaver J.H."/>
            <person name="Moore B.S."/>
        </authorList>
    </citation>
    <scope>NUCLEOTIDE SEQUENCE [LARGE SCALE GENOMIC DNA]</scope>
    <source>
        <strain evidence="4 5">12B1</strain>
    </source>
</reference>
<evidence type="ECO:0000313" key="5">
    <source>
        <dbReference type="Proteomes" id="UP001515480"/>
    </source>
</evidence>
<sequence>MAQWQWAELHGSGTLRIHLSHALGLRSMDSNGFSDPYVKLSLGKHKAKSKVIKKTLNPRWDEEFHWRGVLQEFVSHPLNVACWDYDLVGRNDSLGETQVDLSGLQSARQLECKALLTDHQARPGEVYLTVTWDPDNAPSDPTPPQPALTHRTAPPPPHQTPPQPQPTHLTSRVPHPYAYDVASRAAPPVQPNAFHSPHAHHTHSSPPTGPYSNALRPHLQQPPYHGLHSPPRPACNVTVRSRDFTTPPPPSRDSFGHYRPCSLAAPRPTPKADFLSEGDPFFDVATNKAFSSRVCHGLKRACLYLLDAAFRAFITALLTIAILEPQLLVDGRKRIEERASRILNDVLDGSMPSLLVIGLAGAVVLRLCWVNRQGIAECWDRCRCFQCFYRYDYDGGRLGREYGELGDVSSSSYTSSHRWQQQKQRF</sequence>
<dbReference type="PRINTS" id="PR00360">
    <property type="entry name" value="C2DOMAIN"/>
</dbReference>
<keyword evidence="2" id="KW-1133">Transmembrane helix</keyword>
<dbReference type="InterPro" id="IPR035892">
    <property type="entry name" value="C2_domain_sf"/>
</dbReference>
<feature type="region of interest" description="Disordered" evidence="1">
    <location>
        <begin position="130"/>
        <end position="173"/>
    </location>
</feature>
<proteinExistence type="predicted"/>
<evidence type="ECO:0000256" key="1">
    <source>
        <dbReference type="SAM" id="MobiDB-lite"/>
    </source>
</evidence>
<evidence type="ECO:0000256" key="2">
    <source>
        <dbReference type="SAM" id="Phobius"/>
    </source>
</evidence>
<dbReference type="PANTHER" id="PTHR46980">
    <property type="entry name" value="TRICALBIN-1-RELATED"/>
    <property type="match status" value="1"/>
</dbReference>
<feature type="region of interest" description="Disordered" evidence="1">
    <location>
        <begin position="407"/>
        <end position="426"/>
    </location>
</feature>
<comment type="caution">
    <text evidence="4">The sequence shown here is derived from an EMBL/GenBank/DDBJ whole genome shotgun (WGS) entry which is preliminary data.</text>
</comment>
<dbReference type="AlphaFoldDB" id="A0AB34ITY0"/>
<dbReference type="EMBL" id="JBGBPQ010000019">
    <property type="protein sequence ID" value="KAL1504969.1"/>
    <property type="molecule type" value="Genomic_DNA"/>
</dbReference>
<dbReference type="SMART" id="SM00239">
    <property type="entry name" value="C2"/>
    <property type="match status" value="1"/>
</dbReference>
<accession>A0AB34ITY0</accession>
<dbReference type="Gene3D" id="2.60.40.150">
    <property type="entry name" value="C2 domain"/>
    <property type="match status" value="1"/>
</dbReference>